<dbReference type="SUPFAM" id="SSF81606">
    <property type="entry name" value="PP2C-like"/>
    <property type="match status" value="1"/>
</dbReference>
<comment type="caution">
    <text evidence="12">The sequence shown here is derived from an EMBL/GenBank/DDBJ whole genome shotgun (WGS) entry which is preliminary data.</text>
</comment>
<dbReference type="Gene3D" id="3.60.40.10">
    <property type="entry name" value="PPM-type phosphatase domain"/>
    <property type="match status" value="1"/>
</dbReference>
<feature type="region of interest" description="Disordered" evidence="10">
    <location>
        <begin position="977"/>
        <end position="1006"/>
    </location>
</feature>
<evidence type="ECO:0000256" key="3">
    <source>
        <dbReference type="ARBA" id="ARBA00013081"/>
    </source>
</evidence>
<dbReference type="InterPro" id="IPR001932">
    <property type="entry name" value="PPM-type_phosphatase-like_dom"/>
</dbReference>
<feature type="compositionally biased region" description="Basic residues" evidence="10">
    <location>
        <begin position="543"/>
        <end position="555"/>
    </location>
</feature>
<feature type="domain" description="PPM-type phosphatase" evidence="11">
    <location>
        <begin position="12"/>
        <end position="294"/>
    </location>
</feature>
<evidence type="ECO:0000256" key="10">
    <source>
        <dbReference type="SAM" id="MobiDB-lite"/>
    </source>
</evidence>
<comment type="cofactor">
    <cofactor evidence="1">
        <name>Mn(2+)</name>
        <dbReference type="ChEBI" id="CHEBI:29035"/>
    </cofactor>
</comment>
<feature type="region of interest" description="Disordered" evidence="10">
    <location>
        <begin position="390"/>
        <end position="738"/>
    </location>
</feature>
<organism evidence="12 13">
    <name type="scientific">Cymbomonas tetramitiformis</name>
    <dbReference type="NCBI Taxonomy" id="36881"/>
    <lineage>
        <taxon>Eukaryota</taxon>
        <taxon>Viridiplantae</taxon>
        <taxon>Chlorophyta</taxon>
        <taxon>Pyramimonadophyceae</taxon>
        <taxon>Pyramimonadales</taxon>
        <taxon>Pyramimonadaceae</taxon>
        <taxon>Cymbomonas</taxon>
    </lineage>
</organism>
<keyword evidence="5 9" id="KW-0378">Hydrolase</keyword>
<dbReference type="PANTHER" id="PTHR47992">
    <property type="entry name" value="PROTEIN PHOSPHATASE"/>
    <property type="match status" value="1"/>
</dbReference>
<evidence type="ECO:0000313" key="13">
    <source>
        <dbReference type="Proteomes" id="UP001190700"/>
    </source>
</evidence>
<evidence type="ECO:0000256" key="5">
    <source>
        <dbReference type="ARBA" id="ARBA00022801"/>
    </source>
</evidence>
<evidence type="ECO:0000313" key="12">
    <source>
        <dbReference type="EMBL" id="KAK3240169.1"/>
    </source>
</evidence>
<feature type="compositionally biased region" description="Basic residues" evidence="10">
    <location>
        <begin position="435"/>
        <end position="451"/>
    </location>
</feature>
<keyword evidence="4" id="KW-0479">Metal-binding</keyword>
<keyword evidence="13" id="KW-1185">Reference proteome</keyword>
<evidence type="ECO:0000256" key="6">
    <source>
        <dbReference type="ARBA" id="ARBA00022842"/>
    </source>
</evidence>
<dbReference type="AlphaFoldDB" id="A0AAE0BQS9"/>
<gene>
    <name evidence="12" type="ORF">CYMTET_49975</name>
</gene>
<evidence type="ECO:0000256" key="4">
    <source>
        <dbReference type="ARBA" id="ARBA00022723"/>
    </source>
</evidence>
<dbReference type="EC" id="3.1.3.16" evidence="3"/>
<feature type="region of interest" description="Disordered" evidence="10">
    <location>
        <begin position="808"/>
        <end position="887"/>
    </location>
</feature>
<dbReference type="EMBL" id="LGRX02033723">
    <property type="protein sequence ID" value="KAK3240169.1"/>
    <property type="molecule type" value="Genomic_DNA"/>
</dbReference>
<name>A0AAE0BQS9_9CHLO</name>
<dbReference type="PROSITE" id="PS51746">
    <property type="entry name" value="PPM_2"/>
    <property type="match status" value="1"/>
</dbReference>
<evidence type="ECO:0000256" key="9">
    <source>
        <dbReference type="RuleBase" id="RU003465"/>
    </source>
</evidence>
<dbReference type="InterPro" id="IPR036457">
    <property type="entry name" value="PPM-type-like_dom_sf"/>
</dbReference>
<reference evidence="12 13" key="1">
    <citation type="journal article" date="2015" name="Genome Biol. Evol.">
        <title>Comparative Genomics of a Bacterivorous Green Alga Reveals Evolutionary Causalities and Consequences of Phago-Mixotrophic Mode of Nutrition.</title>
        <authorList>
            <person name="Burns J.A."/>
            <person name="Paasch A."/>
            <person name="Narechania A."/>
            <person name="Kim E."/>
        </authorList>
    </citation>
    <scope>NUCLEOTIDE SEQUENCE [LARGE SCALE GENOMIC DNA]</scope>
    <source>
        <strain evidence="12 13">PLY_AMNH</strain>
    </source>
</reference>
<dbReference type="GO" id="GO:0004722">
    <property type="term" value="F:protein serine/threonine phosphatase activity"/>
    <property type="evidence" value="ECO:0007669"/>
    <property type="project" value="UniProtKB-EC"/>
</dbReference>
<dbReference type="Proteomes" id="UP001190700">
    <property type="component" value="Unassembled WGS sequence"/>
</dbReference>
<feature type="compositionally biased region" description="Low complexity" evidence="10">
    <location>
        <begin position="864"/>
        <end position="884"/>
    </location>
</feature>
<keyword evidence="7 9" id="KW-0904">Protein phosphatase</keyword>
<proteinExistence type="inferred from homology"/>
<feature type="compositionally biased region" description="Low complexity" evidence="10">
    <location>
        <begin position="710"/>
        <end position="725"/>
    </location>
</feature>
<protein>
    <recommendedName>
        <fullName evidence="3">protein-serine/threonine phosphatase</fullName>
        <ecNumber evidence="3">3.1.3.16</ecNumber>
    </recommendedName>
</protein>
<evidence type="ECO:0000256" key="1">
    <source>
        <dbReference type="ARBA" id="ARBA00001936"/>
    </source>
</evidence>
<feature type="compositionally biased region" description="Low complexity" evidence="10">
    <location>
        <begin position="772"/>
        <end position="792"/>
    </location>
</feature>
<dbReference type="CDD" id="cd00143">
    <property type="entry name" value="PP2Cc"/>
    <property type="match status" value="1"/>
</dbReference>
<evidence type="ECO:0000256" key="7">
    <source>
        <dbReference type="ARBA" id="ARBA00022912"/>
    </source>
</evidence>
<dbReference type="InterPro" id="IPR000222">
    <property type="entry name" value="PP2C_BS"/>
</dbReference>
<dbReference type="GO" id="GO:0046872">
    <property type="term" value="F:metal ion binding"/>
    <property type="evidence" value="ECO:0007669"/>
    <property type="project" value="UniProtKB-KW"/>
</dbReference>
<evidence type="ECO:0000259" key="11">
    <source>
        <dbReference type="PROSITE" id="PS51746"/>
    </source>
</evidence>
<feature type="compositionally biased region" description="Basic and acidic residues" evidence="10">
    <location>
        <begin position="492"/>
        <end position="517"/>
    </location>
</feature>
<feature type="compositionally biased region" description="Basic and acidic residues" evidence="10">
    <location>
        <begin position="533"/>
        <end position="542"/>
    </location>
</feature>
<feature type="compositionally biased region" description="Basic and acidic residues" evidence="10">
    <location>
        <begin position="988"/>
        <end position="1006"/>
    </location>
</feature>
<feature type="region of interest" description="Disordered" evidence="10">
    <location>
        <begin position="771"/>
        <end position="792"/>
    </location>
</feature>
<dbReference type="SMART" id="SM00332">
    <property type="entry name" value="PP2Cc"/>
    <property type="match status" value="1"/>
</dbReference>
<accession>A0AAE0BQS9</accession>
<comment type="similarity">
    <text evidence="9">Belongs to the PP2C family.</text>
</comment>
<feature type="compositionally biased region" description="Low complexity" evidence="10">
    <location>
        <begin position="665"/>
        <end position="695"/>
    </location>
</feature>
<evidence type="ECO:0000256" key="2">
    <source>
        <dbReference type="ARBA" id="ARBA00001946"/>
    </source>
</evidence>
<dbReference type="PROSITE" id="PS01032">
    <property type="entry name" value="PPM_1"/>
    <property type="match status" value="1"/>
</dbReference>
<comment type="cofactor">
    <cofactor evidence="2">
        <name>Mg(2+)</name>
        <dbReference type="ChEBI" id="CHEBI:18420"/>
    </cofactor>
</comment>
<feature type="compositionally biased region" description="Basic and acidic residues" evidence="10">
    <location>
        <begin position="415"/>
        <end position="433"/>
    </location>
</feature>
<keyword evidence="8" id="KW-0464">Manganese</keyword>
<dbReference type="Pfam" id="PF00481">
    <property type="entry name" value="PP2C"/>
    <property type="match status" value="1"/>
</dbReference>
<keyword evidence="6" id="KW-0460">Magnesium</keyword>
<evidence type="ECO:0000256" key="8">
    <source>
        <dbReference type="ARBA" id="ARBA00023211"/>
    </source>
</evidence>
<feature type="compositionally biased region" description="Basic and acidic residues" evidence="10">
    <location>
        <begin position="628"/>
        <end position="646"/>
    </location>
</feature>
<dbReference type="InterPro" id="IPR015655">
    <property type="entry name" value="PP2C"/>
</dbReference>
<sequence length="1006" mass="105015">MVALLSSANKPTISHNTVKSVTKGEDKYTVDVDNFWAPPGFDPEESCVHFTFFSLYDGHGGRGAAEECARSFLSECLIPELTEAARMDPPASGDSRDIDLWWRQHVPQVLQTAFLQMDRKIKVSGETSGATATIAVLSGHVLFVAGVGDSYAVLDTGGQILRLSPDHRCDNNEQEKKRIKECGGEIGMSDRGDGEAIGVLRVWPGGLAITRTIGDIGAQEGGVIAEPEVCEVLLPETGGRLIIASDGLWDGVKVQTAAKTTRGKPAAKAAQELKSQALKKMGKTDDITIIVADFDCTGRGPPPSWKTHPQPSYVQQITPRHNAEKRDIHNPSQFVSKGPLLAWLPRNWTPEMDAPPTPPSVAAPEAPALEPVEAAEPTSEDTAAIEEILQRDRLEEEDDGGEWVDLPVKKRKPPPVKEPEPATKAKEVTDAKAGKGGKGKGGKGGKGGRGKKGGDPLIDDIENMVRQLEASNGEILAETAGSKKGKGKGGRGKGEAREPREGGGKGEGRGKGGKDADGNEVPEGGRKGGKGKGKGEVAEGKGGRGKAGKGGKGRGNKGGSAEESTPMIDGLDDIDGSKASNDLMPLPTIEASWGDECTTNPNPNAARVSKGGRGSQSEGKGGKGGRGSKGEGKGKGKEQREKTPKEKKSKGKGKGKGGAVPETEPQTAAASMADAQASQAAPTAASTPAPQASAQRQGDANGHALPPQPDVAAAQQMPAPQAMPQQPHPSHPAQQGGYPMNAQIHAALQQQQQQQAMMYSTLPQSIIGHLPQHQQQQLQHQHQQQQQLQHQQQLYHQYQQNLSRAAMQQGMHGGRAPSIPFQSNSAVMGGPMAHQAMSMASPAQGGQQAGAGQGATNAPPPGSQAPHAQQPGGAPPQGAQHQASMGSMGVPPAIAMWWPNGMTYQPGVGARVYPPGAHMPPANATPGVPASVLPEQQRQQTAPNMTGAIGGSPHMPTATNPASLQRFGLQFGQMGAAPGIPPMPATGARDHQVAHTADDLEKRAAA</sequence>